<keyword evidence="11" id="KW-1185">Reference proteome</keyword>
<sequence>MIRWIIAAFIWDLLIGDPYHWPHPTKAIGHFISWFQQTFTTGKTKREKYQLGILLWFVTVLGTGGIVYSLLALTKEIHPMIGNLCYVYLAYTTLATKSLALEGEKVYRKLRSDTLDNARKQVAMIVGRDTKELSEEEITKATVETIAENTSDGVVAPLLCLFIGGPVLAMMYKAVNTLDSMVGYLTPKYKAIGWFSAKMDDWWNVIPARLTWLFLLAASKLLRMDTVNAWRIGKADCRNHKSPNSGFPEAVVAGALGIQLGGTHNYHGVEIVKPTIGQALRAAEQEDILKANALLYVTAVLSLVCFSIGALGITHFIF</sequence>
<dbReference type="Pfam" id="PF03186">
    <property type="entry name" value="CobD_Cbib"/>
    <property type="match status" value="1"/>
</dbReference>
<evidence type="ECO:0000256" key="8">
    <source>
        <dbReference type="ARBA" id="ARBA00023136"/>
    </source>
</evidence>
<evidence type="ECO:0000256" key="7">
    <source>
        <dbReference type="ARBA" id="ARBA00022989"/>
    </source>
</evidence>
<dbReference type="OrthoDB" id="9811967at2"/>
<evidence type="ECO:0000256" key="1">
    <source>
        <dbReference type="ARBA" id="ARBA00004651"/>
    </source>
</evidence>
<name>A0A4P5PFZ1_9ENTE</name>
<dbReference type="EMBL" id="BJCC01000028">
    <property type="protein sequence ID" value="GCF95198.1"/>
    <property type="molecule type" value="Genomic_DNA"/>
</dbReference>
<keyword evidence="8 9" id="KW-0472">Membrane</keyword>
<evidence type="ECO:0000256" key="4">
    <source>
        <dbReference type="ARBA" id="ARBA00022475"/>
    </source>
</evidence>
<keyword evidence="5 9" id="KW-0169">Cobalamin biosynthesis</keyword>
<evidence type="ECO:0000256" key="3">
    <source>
        <dbReference type="ARBA" id="ARBA00006263"/>
    </source>
</evidence>
<dbReference type="UniPathway" id="UPA00148"/>
<dbReference type="GO" id="GO:0048472">
    <property type="term" value="F:threonine-phosphate decarboxylase activity"/>
    <property type="evidence" value="ECO:0007669"/>
    <property type="project" value="InterPro"/>
</dbReference>
<feature type="transmembrane region" description="Helical" evidence="9">
    <location>
        <begin position="154"/>
        <end position="175"/>
    </location>
</feature>
<keyword evidence="7 9" id="KW-1133">Transmembrane helix</keyword>
<evidence type="ECO:0000256" key="6">
    <source>
        <dbReference type="ARBA" id="ARBA00022692"/>
    </source>
</evidence>
<evidence type="ECO:0000256" key="5">
    <source>
        <dbReference type="ARBA" id="ARBA00022573"/>
    </source>
</evidence>
<feature type="transmembrane region" description="Helical" evidence="9">
    <location>
        <begin position="202"/>
        <end position="222"/>
    </location>
</feature>
<dbReference type="InterPro" id="IPR004485">
    <property type="entry name" value="Cobalamin_biosynth_CobD/CbiB"/>
</dbReference>
<keyword evidence="4 9" id="KW-1003">Cell membrane</keyword>
<proteinExistence type="inferred from homology"/>
<protein>
    <recommendedName>
        <fullName evidence="9">Cobalamin biosynthesis protein CobD</fullName>
    </recommendedName>
</protein>
<dbReference type="PANTHER" id="PTHR34308:SF1">
    <property type="entry name" value="COBALAMIN BIOSYNTHESIS PROTEIN CBIB"/>
    <property type="match status" value="1"/>
</dbReference>
<dbReference type="AlphaFoldDB" id="A0A4P5PFZ1"/>
<dbReference type="Proteomes" id="UP000290567">
    <property type="component" value="Unassembled WGS sequence"/>
</dbReference>
<dbReference type="NCBIfam" id="TIGR00380">
    <property type="entry name" value="cobal_cbiB"/>
    <property type="match status" value="1"/>
</dbReference>
<evidence type="ECO:0000313" key="10">
    <source>
        <dbReference type="EMBL" id="GCF95198.1"/>
    </source>
</evidence>
<dbReference type="GO" id="GO:0015420">
    <property type="term" value="F:ABC-type vitamin B12 transporter activity"/>
    <property type="evidence" value="ECO:0007669"/>
    <property type="project" value="UniProtKB-UniRule"/>
</dbReference>
<dbReference type="GO" id="GO:0009236">
    <property type="term" value="P:cobalamin biosynthetic process"/>
    <property type="evidence" value="ECO:0007669"/>
    <property type="project" value="UniProtKB-UniRule"/>
</dbReference>
<dbReference type="PANTHER" id="PTHR34308">
    <property type="entry name" value="COBALAMIN BIOSYNTHESIS PROTEIN CBIB"/>
    <property type="match status" value="1"/>
</dbReference>
<comment type="subcellular location">
    <subcellularLocation>
        <location evidence="1 9">Cell membrane</location>
        <topology evidence="1 9">Multi-pass membrane protein</topology>
    </subcellularLocation>
</comment>
<reference evidence="11" key="1">
    <citation type="submission" date="2019-02" db="EMBL/GenBank/DDBJ databases">
        <title>Draft genome sequence of Enterococcus sp. Gos25-1.</title>
        <authorList>
            <person name="Tanaka N."/>
            <person name="Shiwa Y."/>
            <person name="Fujita N."/>
        </authorList>
    </citation>
    <scope>NUCLEOTIDE SEQUENCE [LARGE SCALE GENOMIC DNA]</scope>
    <source>
        <strain evidence="11">Gos25-1</strain>
    </source>
</reference>
<feature type="transmembrane region" description="Helical" evidence="9">
    <location>
        <begin position="80"/>
        <end position="101"/>
    </location>
</feature>
<dbReference type="GO" id="GO:0005886">
    <property type="term" value="C:plasma membrane"/>
    <property type="evidence" value="ECO:0007669"/>
    <property type="project" value="UniProtKB-SubCell"/>
</dbReference>
<accession>A0A4P5PFZ1</accession>
<keyword evidence="6 9" id="KW-0812">Transmembrane</keyword>
<evidence type="ECO:0000313" key="11">
    <source>
        <dbReference type="Proteomes" id="UP000290567"/>
    </source>
</evidence>
<feature type="transmembrane region" description="Helical" evidence="9">
    <location>
        <begin position="293"/>
        <end position="317"/>
    </location>
</feature>
<evidence type="ECO:0000256" key="2">
    <source>
        <dbReference type="ARBA" id="ARBA00004953"/>
    </source>
</evidence>
<dbReference type="RefSeq" id="WP_146623594.1">
    <property type="nucleotide sequence ID" value="NZ_BJCC01000028.1"/>
</dbReference>
<comment type="similarity">
    <text evidence="3 9">Belongs to the CobD/CbiB family.</text>
</comment>
<feature type="transmembrane region" description="Helical" evidence="9">
    <location>
        <begin position="53"/>
        <end position="74"/>
    </location>
</feature>
<organism evidence="10 11">
    <name type="scientific">Enterococcus florum</name>
    <dbReference type="NCBI Taxonomy" id="2480627"/>
    <lineage>
        <taxon>Bacteria</taxon>
        <taxon>Bacillati</taxon>
        <taxon>Bacillota</taxon>
        <taxon>Bacilli</taxon>
        <taxon>Lactobacillales</taxon>
        <taxon>Enterococcaceae</taxon>
        <taxon>Enterococcus</taxon>
    </lineage>
</organism>
<evidence type="ECO:0000256" key="9">
    <source>
        <dbReference type="HAMAP-Rule" id="MF_00024"/>
    </source>
</evidence>
<comment type="function">
    <text evidence="9">Converts cobyric acid to cobinamide by the addition of aminopropanol on the F carboxylic group.</text>
</comment>
<comment type="caution">
    <text evidence="10">The sequence shown here is derived from an EMBL/GenBank/DDBJ whole genome shotgun (WGS) entry which is preliminary data.</text>
</comment>
<comment type="pathway">
    <text evidence="2 9">Cofactor biosynthesis; adenosylcobalamin biosynthesis.</text>
</comment>
<dbReference type="HAMAP" id="MF_00024">
    <property type="entry name" value="CobD_CbiB"/>
    <property type="match status" value="1"/>
</dbReference>
<gene>
    <name evidence="10" type="primary">cobD_2</name>
    <name evidence="9" type="synonym">cobD</name>
    <name evidence="10" type="ORF">NRIC_30890</name>
</gene>